<dbReference type="RefSeq" id="WP_126604168.1">
    <property type="nucleotide sequence ID" value="NZ_AP018795.1"/>
</dbReference>
<reference evidence="1 2" key="1">
    <citation type="journal article" date="2018" name="Microbiol. Resour. Announc.">
        <title>Complete Genome Sequence of Acidithiobacillus ferridurans JCM 18981.</title>
        <authorList>
            <person name="Miyauchi T."/>
            <person name="Kouzuma A."/>
            <person name="Abe T."/>
            <person name="Watanabe K."/>
        </authorList>
    </citation>
    <scope>NUCLEOTIDE SEQUENCE [LARGE SCALE GENOMIC DNA]</scope>
    <source>
        <strain evidence="2">ATCC 33020 / DSM 29468 / JCM 18981 / 11Fe</strain>
    </source>
</reference>
<gene>
    <name evidence="1" type="ORF">AFERRID_01460</name>
</gene>
<evidence type="ECO:0000313" key="2">
    <source>
        <dbReference type="Proteomes" id="UP000280188"/>
    </source>
</evidence>
<keyword evidence="2" id="KW-1185">Reference proteome</keyword>
<dbReference type="EMBL" id="AP018795">
    <property type="protein sequence ID" value="BBF63928.1"/>
    <property type="molecule type" value="Genomic_DNA"/>
</dbReference>
<organism evidence="1 2">
    <name type="scientific">Acidithiobacillus ferridurans</name>
    <dbReference type="NCBI Taxonomy" id="1232575"/>
    <lineage>
        <taxon>Bacteria</taxon>
        <taxon>Pseudomonadati</taxon>
        <taxon>Pseudomonadota</taxon>
        <taxon>Acidithiobacillia</taxon>
        <taxon>Acidithiobacillales</taxon>
        <taxon>Acidithiobacillaceae</taxon>
        <taxon>Acidithiobacillus</taxon>
    </lineage>
</organism>
<accession>A0A2Z6IEE2</accession>
<dbReference type="KEGG" id="afj:AFERRID_01460"/>
<sequence length="98" mass="10869">MSTESVKHLFLLTVTDLAEVIKTKDSTLSERLKNHPEDFPPAMEIPGCRGFRFHPQDVADWLVELSAKALGLRSALTDNPTISSRTRKKCAVTSETAD</sequence>
<protein>
    <submittedName>
        <fullName evidence="1">Uncharacterized protein</fullName>
    </submittedName>
</protein>
<dbReference type="Proteomes" id="UP000280188">
    <property type="component" value="Chromosome"/>
</dbReference>
<evidence type="ECO:0000313" key="1">
    <source>
        <dbReference type="EMBL" id="BBF63928.1"/>
    </source>
</evidence>
<dbReference type="AlphaFoldDB" id="A0A2Z6IEE2"/>
<proteinExistence type="predicted"/>
<name>A0A2Z6IEE2_ACIFI</name>